<keyword evidence="2" id="KW-1185">Reference proteome</keyword>
<evidence type="ECO:0000313" key="1">
    <source>
        <dbReference type="EMBL" id="ASV62494.1"/>
    </source>
</evidence>
<evidence type="ECO:0000313" key="2">
    <source>
        <dbReference type="Proteomes" id="UP000001963"/>
    </source>
</evidence>
<dbReference type="KEGG" id="gbe:GbCGDNIH1_5036"/>
<protein>
    <submittedName>
        <fullName evidence="1">Uncharacterized protein</fullName>
    </submittedName>
</protein>
<accession>A0A286M395</accession>
<dbReference type="EMBL" id="CP000394">
    <property type="protein sequence ID" value="ASV62494.1"/>
    <property type="molecule type" value="Genomic_DNA"/>
</dbReference>
<name>A0A286M395_GRABC</name>
<dbReference type="Proteomes" id="UP000001963">
    <property type="component" value="Chromosome"/>
</dbReference>
<reference evidence="1 2" key="1">
    <citation type="journal article" date="2007" name="J. Bacteriol.">
        <title>Genome sequence analysis of the emerging human pathogenic acetic acid bacterium Granulibacter bethesdensis.</title>
        <authorList>
            <person name="Greenberg D.E."/>
            <person name="Porcella S.F."/>
            <person name="Zelazny A.M."/>
            <person name="Virtaneva K."/>
            <person name="Sturdevant D.E."/>
            <person name="Kupko J.J.III."/>
            <person name="Barbian K.D."/>
            <person name="Babar A."/>
            <person name="Dorward D.W."/>
            <person name="Holland S.M."/>
        </authorList>
    </citation>
    <scope>NUCLEOTIDE SEQUENCE [LARGE SCALE GENOMIC DNA]</scope>
    <source>
        <strain evidence="2">ATCC BAA-1260 / CGDNIH1</strain>
    </source>
</reference>
<organism evidence="1 2">
    <name type="scientific">Granulibacter bethesdensis (strain ATCC BAA-1260 / CGDNIH1)</name>
    <dbReference type="NCBI Taxonomy" id="391165"/>
    <lineage>
        <taxon>Bacteria</taxon>
        <taxon>Pseudomonadati</taxon>
        <taxon>Pseudomonadota</taxon>
        <taxon>Alphaproteobacteria</taxon>
        <taxon>Acetobacterales</taxon>
        <taxon>Acetobacteraceae</taxon>
        <taxon>Granulibacter</taxon>
    </lineage>
</organism>
<gene>
    <name evidence="1" type="ordered locus">GbCGDNIH1_5036</name>
</gene>
<proteinExistence type="predicted"/>
<dbReference type="AlphaFoldDB" id="A0A286M395"/>
<sequence>MTDLLFPVRRWTLQSRFSDQVRKPGRTKSEDTKVVWSGLPPYLNEQKPSFVF</sequence>